<dbReference type="AlphaFoldDB" id="A0AAD9BAJ0"/>
<feature type="domain" description="CUB" evidence="3">
    <location>
        <begin position="33"/>
        <end position="69"/>
    </location>
</feature>
<dbReference type="InterPro" id="IPR035914">
    <property type="entry name" value="Sperma_CUB_dom_sf"/>
</dbReference>
<evidence type="ECO:0000256" key="1">
    <source>
        <dbReference type="ARBA" id="ARBA00023157"/>
    </source>
</evidence>
<gene>
    <name evidence="4" type="ORF">KUDE01_025669</name>
</gene>
<keyword evidence="1" id="KW-1015">Disulfide bond</keyword>
<evidence type="ECO:0000313" key="4">
    <source>
        <dbReference type="EMBL" id="KAK1880140.1"/>
    </source>
</evidence>
<comment type="caution">
    <text evidence="2">Lacks conserved residue(s) required for the propagation of feature annotation.</text>
</comment>
<dbReference type="SUPFAM" id="SSF49854">
    <property type="entry name" value="Spermadhesin, CUB domain"/>
    <property type="match status" value="1"/>
</dbReference>
<proteinExistence type="predicted"/>
<evidence type="ECO:0000259" key="3">
    <source>
        <dbReference type="PROSITE" id="PS01180"/>
    </source>
</evidence>
<sequence>MERWELEEKWNGPSSLSALSLHVSSLCLSLAPCGGQYSGLEGVVLSPGFPGNYSRSRTCLYTVVVPKDY</sequence>
<keyword evidence="5" id="KW-1185">Reference proteome</keyword>
<comment type="caution">
    <text evidence="4">The sequence shown here is derived from an EMBL/GenBank/DDBJ whole genome shotgun (WGS) entry which is preliminary data.</text>
</comment>
<dbReference type="Gene3D" id="2.60.120.290">
    <property type="entry name" value="Spermadhesin, CUB domain"/>
    <property type="match status" value="1"/>
</dbReference>
<name>A0AAD9BAJ0_DISEL</name>
<protein>
    <submittedName>
        <fullName evidence="4">CUB and sushi domain containing protein 2</fullName>
    </submittedName>
</protein>
<dbReference type="EMBL" id="JASDAP010000025">
    <property type="protein sequence ID" value="KAK1880140.1"/>
    <property type="molecule type" value="Genomic_DNA"/>
</dbReference>
<dbReference type="Proteomes" id="UP001228049">
    <property type="component" value="Unassembled WGS sequence"/>
</dbReference>
<reference evidence="4" key="1">
    <citation type="submission" date="2023-04" db="EMBL/GenBank/DDBJ databases">
        <title>Chromosome-level genome of Chaenocephalus aceratus.</title>
        <authorList>
            <person name="Park H."/>
        </authorList>
    </citation>
    <scope>NUCLEOTIDE SEQUENCE</scope>
    <source>
        <strain evidence="4">DE</strain>
        <tissue evidence="4">Muscle</tissue>
    </source>
</reference>
<evidence type="ECO:0000313" key="5">
    <source>
        <dbReference type="Proteomes" id="UP001228049"/>
    </source>
</evidence>
<organism evidence="4 5">
    <name type="scientific">Dissostichus eleginoides</name>
    <name type="common">Patagonian toothfish</name>
    <name type="synonym">Dissostichus amissus</name>
    <dbReference type="NCBI Taxonomy" id="100907"/>
    <lineage>
        <taxon>Eukaryota</taxon>
        <taxon>Metazoa</taxon>
        <taxon>Chordata</taxon>
        <taxon>Craniata</taxon>
        <taxon>Vertebrata</taxon>
        <taxon>Euteleostomi</taxon>
        <taxon>Actinopterygii</taxon>
        <taxon>Neopterygii</taxon>
        <taxon>Teleostei</taxon>
        <taxon>Neoteleostei</taxon>
        <taxon>Acanthomorphata</taxon>
        <taxon>Eupercaria</taxon>
        <taxon>Perciformes</taxon>
        <taxon>Notothenioidei</taxon>
        <taxon>Nototheniidae</taxon>
        <taxon>Dissostichus</taxon>
    </lineage>
</organism>
<evidence type="ECO:0000256" key="2">
    <source>
        <dbReference type="PROSITE-ProRule" id="PRU00059"/>
    </source>
</evidence>
<dbReference type="InterPro" id="IPR000859">
    <property type="entry name" value="CUB_dom"/>
</dbReference>
<feature type="non-terminal residue" evidence="4">
    <location>
        <position position="69"/>
    </location>
</feature>
<accession>A0AAD9BAJ0</accession>
<dbReference type="PROSITE" id="PS01180">
    <property type="entry name" value="CUB"/>
    <property type="match status" value="1"/>
</dbReference>